<feature type="region of interest" description="Disordered" evidence="1">
    <location>
        <begin position="1"/>
        <end position="27"/>
    </location>
</feature>
<comment type="caution">
    <text evidence="2">The sequence shown here is derived from an EMBL/GenBank/DDBJ whole genome shotgun (WGS) entry which is preliminary data.</text>
</comment>
<dbReference type="Proteomes" id="UP001437256">
    <property type="component" value="Unassembled WGS sequence"/>
</dbReference>
<keyword evidence="3" id="KW-1185">Reference proteome</keyword>
<evidence type="ECO:0000313" key="3">
    <source>
        <dbReference type="Proteomes" id="UP001437256"/>
    </source>
</evidence>
<organism evidence="2 3">
    <name type="scientific">Marasmius tenuissimus</name>
    <dbReference type="NCBI Taxonomy" id="585030"/>
    <lineage>
        <taxon>Eukaryota</taxon>
        <taxon>Fungi</taxon>
        <taxon>Dikarya</taxon>
        <taxon>Basidiomycota</taxon>
        <taxon>Agaricomycotina</taxon>
        <taxon>Agaricomycetes</taxon>
        <taxon>Agaricomycetidae</taxon>
        <taxon>Agaricales</taxon>
        <taxon>Marasmiineae</taxon>
        <taxon>Marasmiaceae</taxon>
        <taxon>Marasmius</taxon>
    </lineage>
</organism>
<evidence type="ECO:0000256" key="1">
    <source>
        <dbReference type="SAM" id="MobiDB-lite"/>
    </source>
</evidence>
<sequence>MSEYSKKDEASLTPANPPPIPQPGALPSPVEAETYIYLDPSRLEHDLWSFDDFVKENAWKWYGTDARGREDIVEVDRLREEILAAKEAVKAAV</sequence>
<name>A0ABR2ZKQ4_9AGAR</name>
<evidence type="ECO:0000313" key="2">
    <source>
        <dbReference type="EMBL" id="KAL0061958.1"/>
    </source>
</evidence>
<feature type="compositionally biased region" description="Pro residues" evidence="1">
    <location>
        <begin position="15"/>
        <end position="26"/>
    </location>
</feature>
<accession>A0ABR2ZKQ4</accession>
<reference evidence="2 3" key="1">
    <citation type="submission" date="2024-05" db="EMBL/GenBank/DDBJ databases">
        <title>A draft genome resource for the thread blight pathogen Marasmius tenuissimus strain MS-2.</title>
        <authorList>
            <person name="Yulfo-Soto G.E."/>
            <person name="Baruah I.K."/>
            <person name="Amoako-Attah I."/>
            <person name="Bukari Y."/>
            <person name="Meinhardt L.W."/>
            <person name="Bailey B.A."/>
            <person name="Cohen S.P."/>
        </authorList>
    </citation>
    <scope>NUCLEOTIDE SEQUENCE [LARGE SCALE GENOMIC DNA]</scope>
    <source>
        <strain evidence="2 3">MS-2</strain>
    </source>
</reference>
<gene>
    <name evidence="2" type="ORF">AAF712_011242</name>
</gene>
<protein>
    <submittedName>
        <fullName evidence="2">Uncharacterized protein</fullName>
    </submittedName>
</protein>
<dbReference type="EMBL" id="JBBXMP010000119">
    <property type="protein sequence ID" value="KAL0061958.1"/>
    <property type="molecule type" value="Genomic_DNA"/>
</dbReference>
<proteinExistence type="predicted"/>
<feature type="compositionally biased region" description="Basic and acidic residues" evidence="1">
    <location>
        <begin position="1"/>
        <end position="10"/>
    </location>
</feature>